<dbReference type="OMA" id="EAVSIYH"/>
<sequence length="153" mass="17028">MASPILAGKLEAEIKIKSDPDEFFQSFGGKAHKLPNLCSDKVHGVKVHQGDWKTKGSVKLWTYAIDGKVETLKERLTVDEENKTVTAEAVGGHILEQLKSYKASLQVIPKGQSNYAKWTIEYENINENEPAPTKYLHWLIHAGKDVDASLVKA</sequence>
<proteinExistence type="inferred from homology"/>
<dbReference type="Proteomes" id="UP000295252">
    <property type="component" value="Unassembled WGS sequence"/>
</dbReference>
<evidence type="ECO:0000313" key="4">
    <source>
        <dbReference type="Proteomes" id="UP000295252"/>
    </source>
</evidence>
<name>A0A068VME3_COFCA</name>
<dbReference type="Gramene" id="CDP20848">
    <property type="protein sequence ID" value="CDP20848"/>
    <property type="gene ID" value="GSCOC_T00009093001"/>
</dbReference>
<organism evidence="3 4">
    <name type="scientific">Coffea canephora</name>
    <name type="common">Robusta coffee</name>
    <dbReference type="NCBI Taxonomy" id="49390"/>
    <lineage>
        <taxon>Eukaryota</taxon>
        <taxon>Viridiplantae</taxon>
        <taxon>Streptophyta</taxon>
        <taxon>Embryophyta</taxon>
        <taxon>Tracheophyta</taxon>
        <taxon>Spermatophyta</taxon>
        <taxon>Magnoliopsida</taxon>
        <taxon>eudicotyledons</taxon>
        <taxon>Gunneridae</taxon>
        <taxon>Pentapetalae</taxon>
        <taxon>asterids</taxon>
        <taxon>lamiids</taxon>
        <taxon>Gentianales</taxon>
        <taxon>Rubiaceae</taxon>
        <taxon>Ixoroideae</taxon>
        <taxon>Gardenieae complex</taxon>
        <taxon>Bertiereae - Coffeeae clade</taxon>
        <taxon>Coffeeae</taxon>
        <taxon>Coffea</taxon>
    </lineage>
</organism>
<dbReference type="Pfam" id="PF00407">
    <property type="entry name" value="Bet_v_1"/>
    <property type="match status" value="1"/>
</dbReference>
<dbReference type="OrthoDB" id="1072116at2759"/>
<evidence type="ECO:0000256" key="1">
    <source>
        <dbReference type="ARBA" id="ARBA00038242"/>
    </source>
</evidence>
<dbReference type="EMBL" id="HG740954">
    <property type="protein sequence ID" value="CDP20848.1"/>
    <property type="molecule type" value="Genomic_DNA"/>
</dbReference>
<dbReference type="CDD" id="cd07816">
    <property type="entry name" value="Bet_v1-like"/>
    <property type="match status" value="1"/>
</dbReference>
<dbReference type="InterPro" id="IPR052006">
    <property type="entry name" value="MLP-like"/>
</dbReference>
<dbReference type="PANTHER" id="PTHR31338:SF16">
    <property type="entry name" value="POLYKETIDE CYCLASE_DEHYDRASE AND LIPID TRANSPORT SUPERFAMILY PROTEIN"/>
    <property type="match status" value="1"/>
</dbReference>
<keyword evidence="4" id="KW-1185">Reference proteome</keyword>
<dbReference type="SMART" id="SM01037">
    <property type="entry name" value="Bet_v_1"/>
    <property type="match status" value="1"/>
</dbReference>
<feature type="domain" description="Bet v I/Major latex protein" evidence="2">
    <location>
        <begin position="5"/>
        <end position="153"/>
    </location>
</feature>
<dbReference type="PhylomeDB" id="A0A068VME3"/>
<reference evidence="4" key="1">
    <citation type="journal article" date="2014" name="Science">
        <title>The coffee genome provides insight into the convergent evolution of caffeine biosynthesis.</title>
        <authorList>
            <person name="Denoeud F."/>
            <person name="Carretero-Paulet L."/>
            <person name="Dereeper A."/>
            <person name="Droc G."/>
            <person name="Guyot R."/>
            <person name="Pietrella M."/>
            <person name="Zheng C."/>
            <person name="Alberti A."/>
            <person name="Anthony F."/>
            <person name="Aprea G."/>
            <person name="Aury J.M."/>
            <person name="Bento P."/>
            <person name="Bernard M."/>
            <person name="Bocs S."/>
            <person name="Campa C."/>
            <person name="Cenci A."/>
            <person name="Combes M.C."/>
            <person name="Crouzillat D."/>
            <person name="Da Silva C."/>
            <person name="Daddiego L."/>
            <person name="De Bellis F."/>
            <person name="Dussert S."/>
            <person name="Garsmeur O."/>
            <person name="Gayraud T."/>
            <person name="Guignon V."/>
            <person name="Jahn K."/>
            <person name="Jamilloux V."/>
            <person name="Joet T."/>
            <person name="Labadie K."/>
            <person name="Lan T."/>
            <person name="Leclercq J."/>
            <person name="Lepelley M."/>
            <person name="Leroy T."/>
            <person name="Li L.T."/>
            <person name="Librado P."/>
            <person name="Lopez L."/>
            <person name="Munoz A."/>
            <person name="Noel B."/>
            <person name="Pallavicini A."/>
            <person name="Perrotta G."/>
            <person name="Poncet V."/>
            <person name="Pot D."/>
            <person name="Priyono X."/>
            <person name="Rigoreau M."/>
            <person name="Rouard M."/>
            <person name="Rozas J."/>
            <person name="Tranchant-Dubreuil C."/>
            <person name="VanBuren R."/>
            <person name="Zhang Q."/>
            <person name="Andrade A.C."/>
            <person name="Argout X."/>
            <person name="Bertrand B."/>
            <person name="de Kochko A."/>
            <person name="Graziosi G."/>
            <person name="Henry R.J."/>
            <person name="Jayarama X."/>
            <person name="Ming R."/>
            <person name="Nagai C."/>
            <person name="Rounsley S."/>
            <person name="Sankoff D."/>
            <person name="Giuliano G."/>
            <person name="Albert V.A."/>
            <person name="Wincker P."/>
            <person name="Lashermes P."/>
        </authorList>
    </citation>
    <scope>NUCLEOTIDE SEQUENCE [LARGE SCALE GENOMIC DNA]</scope>
    <source>
        <strain evidence="4">cv. DH200-94</strain>
    </source>
</reference>
<dbReference type="InterPro" id="IPR000916">
    <property type="entry name" value="Bet_v_I/MLP"/>
</dbReference>
<dbReference type="InterPro" id="IPR023393">
    <property type="entry name" value="START-like_dom_sf"/>
</dbReference>
<evidence type="ECO:0000259" key="2">
    <source>
        <dbReference type="SMART" id="SM01037"/>
    </source>
</evidence>
<dbReference type="Gene3D" id="3.30.530.20">
    <property type="match status" value="1"/>
</dbReference>
<dbReference type="InParanoid" id="A0A068VME3"/>
<dbReference type="PANTHER" id="PTHR31338">
    <property type="entry name" value="POLYKETIDE CYCLASE/DEHYDRASE AND LIPID TRANSPORT SUPERFAMILY PROTEIN"/>
    <property type="match status" value="1"/>
</dbReference>
<gene>
    <name evidence="3" type="ORF">GSCOC_T00009093001</name>
</gene>
<evidence type="ECO:0000313" key="3">
    <source>
        <dbReference type="EMBL" id="CDP20848.1"/>
    </source>
</evidence>
<comment type="similarity">
    <text evidence="1">Belongs to the MLP family.</text>
</comment>
<accession>A0A068VME3</accession>
<dbReference type="AlphaFoldDB" id="A0A068VME3"/>
<dbReference type="SUPFAM" id="SSF55961">
    <property type="entry name" value="Bet v1-like"/>
    <property type="match status" value="1"/>
</dbReference>
<dbReference type="GO" id="GO:0006952">
    <property type="term" value="P:defense response"/>
    <property type="evidence" value="ECO:0007669"/>
    <property type="project" value="InterPro"/>
</dbReference>
<protein>
    <submittedName>
        <fullName evidence="3">DH200=94 genomic scaffold, scaffold_1870</fullName>
    </submittedName>
</protein>
<dbReference type="STRING" id="49390.A0A068VME3"/>